<keyword evidence="3" id="KW-0378">Hydrolase</keyword>
<evidence type="ECO:0000256" key="1">
    <source>
        <dbReference type="SAM" id="Phobius"/>
    </source>
</evidence>
<dbReference type="GO" id="GO:0004175">
    <property type="term" value="F:endopeptidase activity"/>
    <property type="evidence" value="ECO:0007669"/>
    <property type="project" value="UniProtKB-ARBA"/>
</dbReference>
<feature type="transmembrane region" description="Helical" evidence="1">
    <location>
        <begin position="212"/>
        <end position="230"/>
    </location>
</feature>
<feature type="transmembrane region" description="Helical" evidence="1">
    <location>
        <begin position="122"/>
        <end position="142"/>
    </location>
</feature>
<dbReference type="OrthoDB" id="193898at2"/>
<keyword evidence="1" id="KW-1133">Transmembrane helix</keyword>
<feature type="transmembrane region" description="Helical" evidence="1">
    <location>
        <begin position="250"/>
        <end position="271"/>
    </location>
</feature>
<protein>
    <submittedName>
        <fullName evidence="3">Putative metal-dependent membrane protease</fullName>
    </submittedName>
</protein>
<dbReference type="Pfam" id="PF02517">
    <property type="entry name" value="Rce1-like"/>
    <property type="match status" value="1"/>
</dbReference>
<reference evidence="3" key="1">
    <citation type="submission" date="2013-07" db="EMBL/GenBank/DDBJ databases">
        <authorList>
            <consortium name="DOE Joint Genome Institute"/>
            <person name="Kyrpides N."/>
            <person name="Huntemann M."/>
            <person name="Han J."/>
            <person name="Chen A."/>
            <person name="Mavromatis K."/>
            <person name="Markowitz V."/>
            <person name="Palaniappan K."/>
            <person name="Ivanova N."/>
            <person name="Schaumberg A."/>
            <person name="Pati A."/>
            <person name="Liolios K."/>
            <person name="Nordberg H.P."/>
            <person name="Cantor M.N."/>
            <person name="Hua S.X."/>
            <person name="Woyke T."/>
        </authorList>
    </citation>
    <scope>NUCLEOTIDE SEQUENCE [LARGE SCALE GENOMIC DNA]</scope>
    <source>
        <strain evidence="3">DSM 18422</strain>
    </source>
</reference>
<accession>A0A010YS33</accession>
<dbReference type="PANTHER" id="PTHR39430:SF1">
    <property type="entry name" value="PROTEASE"/>
    <property type="match status" value="1"/>
</dbReference>
<feature type="domain" description="CAAX prenyl protease 2/Lysostaphin resistance protein A-like" evidence="2">
    <location>
        <begin position="123"/>
        <end position="215"/>
    </location>
</feature>
<dbReference type="GO" id="GO:0006508">
    <property type="term" value="P:proteolysis"/>
    <property type="evidence" value="ECO:0007669"/>
    <property type="project" value="UniProtKB-KW"/>
</dbReference>
<gene>
    <name evidence="3" type="ORF">G570DRAFT_0002</name>
</gene>
<dbReference type="InterPro" id="IPR003675">
    <property type="entry name" value="Rce1/LyrA-like_dom"/>
</dbReference>
<keyword evidence="1" id="KW-0472">Membrane</keyword>
<dbReference type="PANTHER" id="PTHR39430">
    <property type="entry name" value="MEMBRANE-ASSOCIATED PROTEASE-RELATED"/>
    <property type="match status" value="1"/>
</dbReference>
<evidence type="ECO:0000313" key="3">
    <source>
        <dbReference type="EMBL" id="EXG83025.1"/>
    </source>
</evidence>
<dbReference type="EMBL" id="JFBW01000001">
    <property type="protein sequence ID" value="EXG83025.1"/>
    <property type="molecule type" value="Genomic_DNA"/>
</dbReference>
<organism evidence="3">
    <name type="scientific">Sphingomonas jaspsi DSM 18422</name>
    <dbReference type="NCBI Taxonomy" id="1123268"/>
    <lineage>
        <taxon>Bacteria</taxon>
        <taxon>Pseudomonadati</taxon>
        <taxon>Pseudomonadota</taxon>
        <taxon>Alphaproteobacteria</taxon>
        <taxon>Sphingomonadales</taxon>
        <taxon>Sphingomonadaceae</taxon>
        <taxon>Sphingomonas</taxon>
    </lineage>
</organism>
<evidence type="ECO:0000259" key="2">
    <source>
        <dbReference type="Pfam" id="PF02517"/>
    </source>
</evidence>
<dbReference type="RefSeq" id="WP_051503877.1">
    <property type="nucleotide sequence ID" value="NZ_KK073876.1"/>
</dbReference>
<name>A0A010YS33_9SPHN</name>
<sequence>MNTDVRSTPIWLKLLQYPLVRLALLGTPLFYCLGFSNAFMEENKGHPINQAIAAMSMIALAFWIYVGFARYIERREPTDVSLRGMGREVGIGLLIGAGLYTCCVLILMILGVYKIVGINPVSAMLPAVPLALSAGFLEELVFRGALFRIVEEWLGSWVALLVSSVTFGFVHLMNPDATLTGAIFISVEAGILLAAAYMVTRRLWMSIAFHMAWNYTQSAVFSGIVSGSFNEAGLIKPVIAGPEYLTGGSFGLEASLTAFLLCTTAGVVLLVKAVREGRIVRPSLARLKGDLPPVSQ</sequence>
<comment type="caution">
    <text evidence="3">The sequence shown here is derived from an EMBL/GenBank/DDBJ whole genome shotgun (WGS) entry which is preliminary data.</text>
</comment>
<keyword evidence="3" id="KW-0645">Protease</keyword>
<feature type="transmembrane region" description="Helical" evidence="1">
    <location>
        <begin position="179"/>
        <end position="200"/>
    </location>
</feature>
<proteinExistence type="predicted"/>
<feature type="transmembrane region" description="Helical" evidence="1">
    <location>
        <begin position="93"/>
        <end position="116"/>
    </location>
</feature>
<keyword evidence="1" id="KW-0812">Transmembrane</keyword>
<dbReference type="AlphaFoldDB" id="A0A010YS33"/>
<dbReference type="HOGENOM" id="CLU_051806_4_1_5"/>
<feature type="transmembrane region" description="Helical" evidence="1">
    <location>
        <begin position="20"/>
        <end position="39"/>
    </location>
</feature>
<feature type="transmembrane region" description="Helical" evidence="1">
    <location>
        <begin position="51"/>
        <end position="72"/>
    </location>
</feature>
<feature type="transmembrane region" description="Helical" evidence="1">
    <location>
        <begin position="154"/>
        <end position="173"/>
    </location>
</feature>
<dbReference type="GO" id="GO:0080120">
    <property type="term" value="P:CAAX-box protein maturation"/>
    <property type="evidence" value="ECO:0007669"/>
    <property type="project" value="UniProtKB-ARBA"/>
</dbReference>